<evidence type="ECO:0000256" key="3">
    <source>
        <dbReference type="ARBA" id="ARBA00022598"/>
    </source>
</evidence>
<name>A0A1U7CTC0_9BACT</name>
<dbReference type="PANTHER" id="PTHR21299:SF1">
    <property type="entry name" value="PANTOATE--BETA-ALANINE LIGASE"/>
    <property type="match status" value="1"/>
</dbReference>
<dbReference type="Gene3D" id="3.40.50.620">
    <property type="entry name" value="HUPs"/>
    <property type="match status" value="1"/>
</dbReference>
<dbReference type="GO" id="GO:0005524">
    <property type="term" value="F:ATP binding"/>
    <property type="evidence" value="ECO:0007669"/>
    <property type="project" value="UniProtKB-KW"/>
</dbReference>
<dbReference type="CDD" id="cd00560">
    <property type="entry name" value="PanC"/>
    <property type="match status" value="1"/>
</dbReference>
<dbReference type="HAMAP" id="MF_00158">
    <property type="entry name" value="PanC"/>
    <property type="match status" value="1"/>
</dbReference>
<keyword evidence="6 8" id="KW-0067">ATP-binding</keyword>
<sequence>MLETATSVPAVRAAVAAAKADGRKVGFVPTMGALHEGHLRLIDHCRDRSGFTVVSIFVNPTQFGPSEDFSRYPRTLDDDLRKCREAGADLVFTPTPAEVYPRGASATTFVEVPGLSQVLEGEIRPTHFRGVTTVVMALFNIVRPDLAVFGQKDYQQQLLIRRMVEDLHVGVEIATAPTVREPDGLAMSSRNRYLDPRQRQGAAVLHRALEAARRLVDGGERDADRVRQILRSTIESEATARLEYAVVADAETLAELGDIAPGRAAVALLAARFGTTRLIDNARLTE</sequence>
<dbReference type="RefSeq" id="WP_076348041.1">
    <property type="nucleotide sequence ID" value="NZ_CP019082.1"/>
</dbReference>
<dbReference type="Gene3D" id="3.30.1300.10">
    <property type="entry name" value="Pantoate-beta-alanine ligase, C-terminal domain"/>
    <property type="match status" value="1"/>
</dbReference>
<feature type="binding site" evidence="8">
    <location>
        <position position="62"/>
    </location>
    <ligand>
        <name>(R)-pantoate</name>
        <dbReference type="ChEBI" id="CHEBI:15980"/>
    </ligand>
</feature>
<evidence type="ECO:0000256" key="7">
    <source>
        <dbReference type="ARBA" id="ARBA00048258"/>
    </source>
</evidence>
<evidence type="ECO:0000313" key="10">
    <source>
        <dbReference type="Proteomes" id="UP000186309"/>
    </source>
</evidence>
<evidence type="ECO:0000256" key="6">
    <source>
        <dbReference type="ARBA" id="ARBA00022840"/>
    </source>
</evidence>
<evidence type="ECO:0000256" key="5">
    <source>
        <dbReference type="ARBA" id="ARBA00022741"/>
    </source>
</evidence>
<dbReference type="PANTHER" id="PTHR21299">
    <property type="entry name" value="CYTIDYLATE KINASE/PANTOATE-BETA-ALANINE LIGASE"/>
    <property type="match status" value="1"/>
</dbReference>
<comment type="subunit">
    <text evidence="8">Homodimer.</text>
</comment>
<dbReference type="STRING" id="1387353.BSF38_03704"/>
<evidence type="ECO:0000256" key="8">
    <source>
        <dbReference type="HAMAP-Rule" id="MF_00158"/>
    </source>
</evidence>
<dbReference type="KEGG" id="pbor:BSF38_03704"/>
<comment type="miscellaneous">
    <text evidence="8">The reaction proceeds by a bi uni uni bi ping pong mechanism.</text>
</comment>
<dbReference type="OrthoDB" id="9773087at2"/>
<evidence type="ECO:0000256" key="2">
    <source>
        <dbReference type="ARBA" id="ARBA00009256"/>
    </source>
</evidence>
<protein>
    <recommendedName>
        <fullName evidence="8">Pantothenate synthetase</fullName>
        <shortName evidence="8">PS</shortName>
        <ecNumber evidence="8">6.3.2.1</ecNumber>
    </recommendedName>
    <alternativeName>
        <fullName evidence="8">Pantoate--beta-alanine ligase</fullName>
    </alternativeName>
    <alternativeName>
        <fullName evidence="8">Pantoate-activating enzyme</fullName>
    </alternativeName>
</protein>
<dbReference type="EMBL" id="CP019082">
    <property type="protein sequence ID" value="APW62172.1"/>
    <property type="molecule type" value="Genomic_DNA"/>
</dbReference>
<dbReference type="GO" id="GO:0015940">
    <property type="term" value="P:pantothenate biosynthetic process"/>
    <property type="evidence" value="ECO:0007669"/>
    <property type="project" value="UniProtKB-UniRule"/>
</dbReference>
<comment type="function">
    <text evidence="8">Catalyzes the condensation of pantoate with beta-alanine in an ATP-dependent reaction via a pantoyl-adenylate intermediate.</text>
</comment>
<dbReference type="NCBIfam" id="TIGR00018">
    <property type="entry name" value="panC"/>
    <property type="match status" value="1"/>
</dbReference>
<dbReference type="GO" id="GO:0004592">
    <property type="term" value="F:pantoate-beta-alanine ligase activity"/>
    <property type="evidence" value="ECO:0007669"/>
    <property type="project" value="UniProtKB-UniRule"/>
</dbReference>
<feature type="binding site" evidence="8">
    <location>
        <begin position="150"/>
        <end position="153"/>
    </location>
    <ligand>
        <name>ATP</name>
        <dbReference type="ChEBI" id="CHEBI:30616"/>
    </ligand>
</feature>
<feature type="binding site" evidence="8">
    <location>
        <position position="156"/>
    </location>
    <ligand>
        <name>(R)-pantoate</name>
        <dbReference type="ChEBI" id="CHEBI:15980"/>
    </ligand>
</feature>
<accession>A0A1U7CTC0</accession>
<evidence type="ECO:0000256" key="1">
    <source>
        <dbReference type="ARBA" id="ARBA00004990"/>
    </source>
</evidence>
<comment type="similarity">
    <text evidence="2 8">Belongs to the pantothenate synthetase family.</text>
</comment>
<feature type="active site" description="Proton donor" evidence="8">
    <location>
        <position position="38"/>
    </location>
</feature>
<keyword evidence="3 8" id="KW-0436">Ligase</keyword>
<dbReference type="InterPro" id="IPR003721">
    <property type="entry name" value="Pantoate_ligase"/>
</dbReference>
<dbReference type="AlphaFoldDB" id="A0A1U7CTC0"/>
<dbReference type="EC" id="6.3.2.1" evidence="8"/>
<feature type="binding site" evidence="8">
    <location>
        <position position="179"/>
    </location>
    <ligand>
        <name>ATP</name>
        <dbReference type="ChEBI" id="CHEBI:30616"/>
    </ligand>
</feature>
<feature type="binding site" evidence="8">
    <location>
        <begin position="187"/>
        <end position="190"/>
    </location>
    <ligand>
        <name>ATP</name>
        <dbReference type="ChEBI" id="CHEBI:30616"/>
    </ligand>
</feature>
<proteinExistence type="inferred from homology"/>
<evidence type="ECO:0000256" key="4">
    <source>
        <dbReference type="ARBA" id="ARBA00022655"/>
    </source>
</evidence>
<dbReference type="UniPathway" id="UPA00028">
    <property type="reaction ID" value="UER00005"/>
</dbReference>
<reference evidence="10" key="1">
    <citation type="submission" date="2016-12" db="EMBL/GenBank/DDBJ databases">
        <title>Comparative genomics of four Isosphaeraceae planctomycetes: a common pool of plasmids and glycoside hydrolase genes.</title>
        <authorList>
            <person name="Ivanova A."/>
        </authorList>
    </citation>
    <scope>NUCLEOTIDE SEQUENCE [LARGE SCALE GENOMIC DNA]</scope>
    <source>
        <strain evidence="10">PX4</strain>
    </source>
</reference>
<feature type="binding site" evidence="8">
    <location>
        <begin position="31"/>
        <end position="38"/>
    </location>
    <ligand>
        <name>ATP</name>
        <dbReference type="ChEBI" id="CHEBI:30616"/>
    </ligand>
</feature>
<dbReference type="InterPro" id="IPR042176">
    <property type="entry name" value="Pantoate_ligase_C"/>
</dbReference>
<dbReference type="Pfam" id="PF02569">
    <property type="entry name" value="Pantoate_ligase"/>
    <property type="match status" value="1"/>
</dbReference>
<dbReference type="InterPro" id="IPR014729">
    <property type="entry name" value="Rossmann-like_a/b/a_fold"/>
</dbReference>
<organism evidence="9 10">
    <name type="scientific">Paludisphaera borealis</name>
    <dbReference type="NCBI Taxonomy" id="1387353"/>
    <lineage>
        <taxon>Bacteria</taxon>
        <taxon>Pseudomonadati</taxon>
        <taxon>Planctomycetota</taxon>
        <taxon>Planctomycetia</taxon>
        <taxon>Isosphaerales</taxon>
        <taxon>Isosphaeraceae</taxon>
        <taxon>Paludisphaera</taxon>
    </lineage>
</organism>
<comment type="pathway">
    <text evidence="1 8">Cofactor biosynthesis; (R)-pantothenate biosynthesis; (R)-pantothenate from (R)-pantoate and beta-alanine: step 1/1.</text>
</comment>
<comment type="subcellular location">
    <subcellularLocation>
        <location evidence="8">Cytoplasm</location>
    </subcellularLocation>
</comment>
<comment type="catalytic activity">
    <reaction evidence="7 8">
        <text>(R)-pantoate + beta-alanine + ATP = (R)-pantothenate + AMP + diphosphate + H(+)</text>
        <dbReference type="Rhea" id="RHEA:10912"/>
        <dbReference type="ChEBI" id="CHEBI:15378"/>
        <dbReference type="ChEBI" id="CHEBI:15980"/>
        <dbReference type="ChEBI" id="CHEBI:29032"/>
        <dbReference type="ChEBI" id="CHEBI:30616"/>
        <dbReference type="ChEBI" id="CHEBI:33019"/>
        <dbReference type="ChEBI" id="CHEBI:57966"/>
        <dbReference type="ChEBI" id="CHEBI:456215"/>
        <dbReference type="EC" id="6.3.2.1"/>
    </reaction>
</comment>
<keyword evidence="5 8" id="KW-0547">Nucleotide-binding</keyword>
<dbReference type="SUPFAM" id="SSF52374">
    <property type="entry name" value="Nucleotidylyl transferase"/>
    <property type="match status" value="1"/>
</dbReference>
<dbReference type="FunFam" id="3.40.50.620:FF:000013">
    <property type="entry name" value="Pantothenate synthetase"/>
    <property type="match status" value="1"/>
</dbReference>
<keyword evidence="10" id="KW-1185">Reference proteome</keyword>
<feature type="binding site" evidence="8">
    <location>
        <position position="62"/>
    </location>
    <ligand>
        <name>beta-alanine</name>
        <dbReference type="ChEBI" id="CHEBI:57966"/>
    </ligand>
</feature>
<keyword evidence="8" id="KW-0963">Cytoplasm</keyword>
<dbReference type="Proteomes" id="UP000186309">
    <property type="component" value="Chromosome"/>
</dbReference>
<dbReference type="GO" id="GO:0005829">
    <property type="term" value="C:cytosol"/>
    <property type="evidence" value="ECO:0007669"/>
    <property type="project" value="TreeGrafter"/>
</dbReference>
<keyword evidence="4 8" id="KW-0566">Pantothenate biosynthesis</keyword>
<gene>
    <name evidence="8 9" type="primary">panC</name>
    <name evidence="9" type="ORF">BSF38_03704</name>
</gene>
<evidence type="ECO:0000313" key="9">
    <source>
        <dbReference type="EMBL" id="APW62172.1"/>
    </source>
</evidence>